<dbReference type="EMBL" id="CVRL01000004">
    <property type="protein sequence ID" value="CRL09583.1"/>
    <property type="molecule type" value="Genomic_DNA"/>
</dbReference>
<evidence type="ECO:0000313" key="2">
    <source>
        <dbReference type="Proteomes" id="UP000043764"/>
    </source>
</evidence>
<reference evidence="2" key="1">
    <citation type="submission" date="2015-05" db="EMBL/GenBank/DDBJ databases">
        <authorList>
            <person name="Rodrigo-Torres Lidia"/>
            <person name="Arahal R.David."/>
        </authorList>
    </citation>
    <scope>NUCLEOTIDE SEQUENCE [LARGE SCALE GENOMIC DNA]</scope>
    <source>
        <strain evidence="2">CECT 7321</strain>
    </source>
</reference>
<sequence length="113" mass="12169">MRLEWMTKIICVLSLALLVLSLTPTLSVAVENSPLTFQEICAEDNSGHAALVTDQQERHDTACFGSMAHCSIISTTPPTPYALGLVTAFNAQKLVAQSAESRTLEVKSPPPRS</sequence>
<name>A0A0H5CYD2_9RHOB</name>
<evidence type="ECO:0000313" key="1">
    <source>
        <dbReference type="EMBL" id="CRL09583.1"/>
    </source>
</evidence>
<dbReference type="AlphaFoldDB" id="A0A0H5CYD2"/>
<accession>A0A0H5CYD2</accession>
<dbReference type="Proteomes" id="UP000043764">
    <property type="component" value="Unassembled WGS sequence"/>
</dbReference>
<proteinExistence type="predicted"/>
<keyword evidence="2" id="KW-1185">Reference proteome</keyword>
<gene>
    <name evidence="1" type="ORF">NIT7321_00414</name>
</gene>
<organism evidence="1 2">
    <name type="scientific">Phaeobacter italicus</name>
    <dbReference type="NCBI Taxonomy" id="481446"/>
    <lineage>
        <taxon>Bacteria</taxon>
        <taxon>Pseudomonadati</taxon>
        <taxon>Pseudomonadota</taxon>
        <taxon>Alphaproteobacteria</taxon>
        <taxon>Rhodobacterales</taxon>
        <taxon>Roseobacteraceae</taxon>
        <taxon>Phaeobacter</taxon>
    </lineage>
</organism>
<protein>
    <submittedName>
        <fullName evidence="1">Uncharacterized protein</fullName>
    </submittedName>
</protein>